<dbReference type="EMBL" id="MFVT01000020">
    <property type="protein sequence ID" value="OGJ03733.1"/>
    <property type="molecule type" value="Genomic_DNA"/>
</dbReference>
<evidence type="ECO:0000256" key="1">
    <source>
        <dbReference type="ARBA" id="ARBA00006534"/>
    </source>
</evidence>
<evidence type="ECO:0000256" key="4">
    <source>
        <dbReference type="ARBA" id="ARBA00022825"/>
    </source>
</evidence>
<keyword evidence="3" id="KW-0378">Hydrolase</keyword>
<evidence type="ECO:0008006" key="7">
    <source>
        <dbReference type="Google" id="ProtNLM"/>
    </source>
</evidence>
<organism evidence="5 6">
    <name type="scientific">Candidatus Nomurabacteria bacterium RIFCSPLOWO2_12_FULL_41_10</name>
    <dbReference type="NCBI Taxonomy" id="1801795"/>
    <lineage>
        <taxon>Bacteria</taxon>
        <taxon>Candidatus Nomuraibacteriota</taxon>
    </lineage>
</organism>
<evidence type="ECO:0000256" key="2">
    <source>
        <dbReference type="ARBA" id="ARBA00022670"/>
    </source>
</evidence>
<name>A0A1F6YBG2_9BACT</name>
<evidence type="ECO:0000313" key="6">
    <source>
        <dbReference type="Proteomes" id="UP000176826"/>
    </source>
</evidence>
<evidence type="ECO:0000256" key="3">
    <source>
        <dbReference type="ARBA" id="ARBA00022801"/>
    </source>
</evidence>
<dbReference type="PANTHER" id="PTHR20842">
    <property type="entry name" value="PROTEASE S51 ALPHA-ASPARTYL DIPEPTIDASE"/>
    <property type="match status" value="1"/>
</dbReference>
<dbReference type="GO" id="GO:0008236">
    <property type="term" value="F:serine-type peptidase activity"/>
    <property type="evidence" value="ECO:0007669"/>
    <property type="project" value="UniProtKB-KW"/>
</dbReference>
<dbReference type="Gene3D" id="3.40.50.880">
    <property type="match status" value="1"/>
</dbReference>
<reference evidence="5 6" key="1">
    <citation type="journal article" date="2016" name="Nat. Commun.">
        <title>Thousands of microbial genomes shed light on interconnected biogeochemical processes in an aquifer system.</title>
        <authorList>
            <person name="Anantharaman K."/>
            <person name="Brown C.T."/>
            <person name="Hug L.A."/>
            <person name="Sharon I."/>
            <person name="Castelle C.J."/>
            <person name="Probst A.J."/>
            <person name="Thomas B.C."/>
            <person name="Singh A."/>
            <person name="Wilkins M.J."/>
            <person name="Karaoz U."/>
            <person name="Brodie E.L."/>
            <person name="Williams K.H."/>
            <person name="Hubbard S.S."/>
            <person name="Banfield J.F."/>
        </authorList>
    </citation>
    <scope>NUCLEOTIDE SEQUENCE [LARGE SCALE GENOMIC DNA]</scope>
</reference>
<comment type="caution">
    <text evidence="5">The sequence shown here is derived from an EMBL/GenBank/DDBJ whole genome shotgun (WGS) entry which is preliminary data.</text>
</comment>
<dbReference type="Pfam" id="PF03575">
    <property type="entry name" value="Peptidase_S51"/>
    <property type="match status" value="1"/>
</dbReference>
<dbReference type="GO" id="GO:0006508">
    <property type="term" value="P:proteolysis"/>
    <property type="evidence" value="ECO:0007669"/>
    <property type="project" value="UniProtKB-KW"/>
</dbReference>
<dbReference type="AlphaFoldDB" id="A0A1F6YBG2"/>
<accession>A0A1F6YBG2</accession>
<dbReference type="SUPFAM" id="SSF52317">
    <property type="entry name" value="Class I glutamine amidotransferase-like"/>
    <property type="match status" value="1"/>
</dbReference>
<dbReference type="PANTHER" id="PTHR20842:SF0">
    <property type="entry name" value="ALPHA-ASPARTYL DIPEPTIDASE"/>
    <property type="match status" value="1"/>
</dbReference>
<gene>
    <name evidence="5" type="ORF">A3F97_00870</name>
</gene>
<comment type="similarity">
    <text evidence="1">Belongs to the peptidase S51 family.</text>
</comment>
<proteinExistence type="inferred from homology"/>
<keyword evidence="4" id="KW-0720">Serine protease</keyword>
<dbReference type="InterPro" id="IPR005320">
    <property type="entry name" value="Peptidase_S51"/>
</dbReference>
<dbReference type="Proteomes" id="UP000176826">
    <property type="component" value="Unassembled WGS sequence"/>
</dbReference>
<dbReference type="InterPro" id="IPR029062">
    <property type="entry name" value="Class_I_gatase-like"/>
</dbReference>
<sequence>MKLLLTSAGIKNKTLAQALLDLVGKPASEIKLAFIPTAANIPTVDMGWFIDNLWQIKQQKFKNIDIVDISALPREIWQPRLEAADILFFSGGNTSHLMRWLEESGLKKILPELLKTRVYVGVSAGSIVTGPTLDTANAEKALRYKKQFGYETNTGLGFVDFCVRPHLNSSSSPHSRKEIVEEIAVRIPQTIYAIDDQMAIKVVDGKTEVVGEGEYLVFNK</sequence>
<keyword evidence="2" id="KW-0645">Protease</keyword>
<evidence type="ECO:0000313" key="5">
    <source>
        <dbReference type="EMBL" id="OGJ03733.1"/>
    </source>
</evidence>
<protein>
    <recommendedName>
        <fullName evidence="7">Peptidase S51</fullName>
    </recommendedName>
</protein>